<evidence type="ECO:0000256" key="1">
    <source>
        <dbReference type="SAM" id="Phobius"/>
    </source>
</evidence>
<gene>
    <name evidence="2" type="ORF">ENV67_05185</name>
</gene>
<dbReference type="SUPFAM" id="SSF48371">
    <property type="entry name" value="ARM repeat"/>
    <property type="match status" value="1"/>
</dbReference>
<dbReference type="EMBL" id="DTHG01000066">
    <property type="protein sequence ID" value="HGW91917.1"/>
    <property type="molecule type" value="Genomic_DNA"/>
</dbReference>
<proteinExistence type="predicted"/>
<protein>
    <recommendedName>
        <fullName evidence="3">HEAT repeat domain-containing protein</fullName>
    </recommendedName>
</protein>
<dbReference type="AlphaFoldDB" id="A0A7C4U7F4"/>
<name>A0A7C4U7F4_UNCW3</name>
<evidence type="ECO:0008006" key="3">
    <source>
        <dbReference type="Google" id="ProtNLM"/>
    </source>
</evidence>
<dbReference type="InterPro" id="IPR016024">
    <property type="entry name" value="ARM-type_fold"/>
</dbReference>
<keyword evidence="1" id="KW-1133">Transmembrane helix</keyword>
<accession>A0A7C4U7F4</accession>
<evidence type="ECO:0000313" key="2">
    <source>
        <dbReference type="EMBL" id="HGW91917.1"/>
    </source>
</evidence>
<keyword evidence="1" id="KW-0812">Transmembrane</keyword>
<reference evidence="2" key="1">
    <citation type="journal article" date="2020" name="mSystems">
        <title>Genome- and Community-Level Interaction Insights into Carbon Utilization and Element Cycling Functions of Hydrothermarchaeota in Hydrothermal Sediment.</title>
        <authorList>
            <person name="Zhou Z."/>
            <person name="Liu Y."/>
            <person name="Xu W."/>
            <person name="Pan J."/>
            <person name="Luo Z.H."/>
            <person name="Li M."/>
        </authorList>
    </citation>
    <scope>NUCLEOTIDE SEQUENCE [LARGE SCALE GENOMIC DNA]</scope>
    <source>
        <strain evidence="2">SpSt-780</strain>
    </source>
</reference>
<organism evidence="2">
    <name type="scientific">candidate division WOR-3 bacterium</name>
    <dbReference type="NCBI Taxonomy" id="2052148"/>
    <lineage>
        <taxon>Bacteria</taxon>
        <taxon>Bacteria division WOR-3</taxon>
    </lineage>
</organism>
<sequence length="191" mass="22231">MEIEMPLDNIIGLIIFLLVLISVLSVFIFSLLQKPKAKSIPSEKEFDNLAQMLQDRKFQEIALNRLSLLKDPRVFDLITSFIESLNTEDENDRRIMIVAFLSIANINNKNTKEYLISSIKEGDVYKKYGALKGIEYLIREKGMKDKDFINPLISFLNDLKELKMKNDKRFDQNYEKTAILLIEELTGRSFE</sequence>
<keyword evidence="1" id="KW-0472">Membrane</keyword>
<feature type="transmembrane region" description="Helical" evidence="1">
    <location>
        <begin position="12"/>
        <end position="32"/>
    </location>
</feature>
<comment type="caution">
    <text evidence="2">The sequence shown here is derived from an EMBL/GenBank/DDBJ whole genome shotgun (WGS) entry which is preliminary data.</text>
</comment>